<dbReference type="OrthoDB" id="5593306at2"/>
<comment type="caution">
    <text evidence="1">The sequence shown here is derived from an EMBL/GenBank/DDBJ whole genome shotgun (WGS) entry which is preliminary data.</text>
</comment>
<dbReference type="InterPro" id="IPR021482">
    <property type="entry name" value="DUF3135"/>
</dbReference>
<dbReference type="AlphaFoldDB" id="A0A2H9U3Z0"/>
<sequence>MDLPDFDTLKALAITEPAQLDAILQQQLAQLMARADPEHKRRLLGVQFQIDCQRKLAKNNMDSCIRIISMMRESFDLMRSEMNHFTDQENNFIPAEKKNEGNIVLLSQPNTSRP</sequence>
<organism evidence="1 2">
    <name type="scientific">Aeromonas cavernicola</name>
    <dbReference type="NCBI Taxonomy" id="1006623"/>
    <lineage>
        <taxon>Bacteria</taxon>
        <taxon>Pseudomonadati</taxon>
        <taxon>Pseudomonadota</taxon>
        <taxon>Gammaproteobacteria</taxon>
        <taxon>Aeromonadales</taxon>
        <taxon>Aeromonadaceae</taxon>
        <taxon>Aeromonas</taxon>
    </lineage>
</organism>
<dbReference type="EMBL" id="PGGC01000093">
    <property type="protein sequence ID" value="PJG58762.1"/>
    <property type="molecule type" value="Genomic_DNA"/>
</dbReference>
<evidence type="ECO:0000313" key="2">
    <source>
        <dbReference type="Proteomes" id="UP000235861"/>
    </source>
</evidence>
<dbReference type="Proteomes" id="UP000235861">
    <property type="component" value="Unassembled WGS sequence"/>
</dbReference>
<name>A0A2H9U3Z0_9GAMM</name>
<protein>
    <submittedName>
        <fullName evidence="1">DUF3135 domain-containing protein</fullName>
    </submittedName>
</protein>
<keyword evidence="2" id="KW-1185">Reference proteome</keyword>
<gene>
    <name evidence="1" type="ORF">CUC53_10640</name>
</gene>
<reference evidence="1 2" key="1">
    <citation type="submission" date="2017-11" db="EMBL/GenBank/DDBJ databases">
        <title>Draft genome sequence of environmental isolate Aeromonas cavernicola sp. nov. MDC 2508.</title>
        <authorList>
            <person name="Colston S.M."/>
            <person name="Navarro A."/>
            <person name="Martinez-Murcia A.J."/>
            <person name="Graf J."/>
        </authorList>
    </citation>
    <scope>NUCLEOTIDE SEQUENCE [LARGE SCALE GENOMIC DNA]</scope>
    <source>
        <strain evidence="1 2">MDC 2508</strain>
    </source>
</reference>
<dbReference type="Pfam" id="PF11333">
    <property type="entry name" value="DUF3135"/>
    <property type="match status" value="1"/>
</dbReference>
<dbReference type="RefSeq" id="WP_100294141.1">
    <property type="nucleotide sequence ID" value="NZ_PGGC01000093.1"/>
</dbReference>
<evidence type="ECO:0000313" key="1">
    <source>
        <dbReference type="EMBL" id="PJG58762.1"/>
    </source>
</evidence>
<proteinExistence type="predicted"/>
<accession>A0A2H9U3Z0</accession>